<organism evidence="8 9">
    <name type="scientific">Kineosporia mesophila</name>
    <dbReference type="NCBI Taxonomy" id="566012"/>
    <lineage>
        <taxon>Bacteria</taxon>
        <taxon>Bacillati</taxon>
        <taxon>Actinomycetota</taxon>
        <taxon>Actinomycetes</taxon>
        <taxon>Kineosporiales</taxon>
        <taxon>Kineosporiaceae</taxon>
        <taxon>Kineosporia</taxon>
    </lineage>
</organism>
<dbReference type="InterPro" id="IPR013149">
    <property type="entry name" value="ADH-like_C"/>
</dbReference>
<name>A0ABP7AP79_9ACTN</name>
<evidence type="ECO:0000256" key="4">
    <source>
        <dbReference type="ARBA" id="ARBA00023002"/>
    </source>
</evidence>
<sequence>MRAFVVTGPGQAAVQDVPPPHVAAGQVIVDVERAGVCGTDAEFFSGHMSYLATGHAAYPLRIGHEWCGRVSEVGPGVDPSWLGRRVSGDTMLGCGACRLCAGGRQHLCADRYEIGIRGGWPGALAEQLPVPASALVALPETVDEVAGALIEPSANALRAVRGAAIQPGSRLLVVGPGTIGLLSALIARACGAEVSIAGPTPESLLFASTLGFDPVSTREHVDRAKGFDAVIDAAGGPDVPALAAELVDPGGRVVFIGLAAAPSRVDTRTLVLKDVTAVGVLSGSGALAGVVDLFAQGALDPRPLVAATVPLEGAAEVLAGRRPGNAGPGPKIHVDPRL</sequence>
<keyword evidence="4" id="KW-0560">Oxidoreductase</keyword>
<feature type="domain" description="Alcohol dehydrogenase-like C-terminal" evidence="6">
    <location>
        <begin position="179"/>
        <end position="295"/>
    </location>
</feature>
<dbReference type="Gene3D" id="3.40.50.720">
    <property type="entry name" value="NAD(P)-binding Rossmann-like Domain"/>
    <property type="match status" value="1"/>
</dbReference>
<dbReference type="Proteomes" id="UP001501074">
    <property type="component" value="Unassembled WGS sequence"/>
</dbReference>
<protein>
    <submittedName>
        <fullName evidence="8">Alcohol dehydrogenase catalytic domain-containing protein</fullName>
    </submittedName>
</protein>
<dbReference type="InterPro" id="IPR036291">
    <property type="entry name" value="NAD(P)-bd_dom_sf"/>
</dbReference>
<dbReference type="Pfam" id="PF00107">
    <property type="entry name" value="ADH_zinc_N"/>
    <property type="match status" value="1"/>
</dbReference>
<keyword evidence="3 5" id="KW-0862">Zinc</keyword>
<dbReference type="InterPro" id="IPR050129">
    <property type="entry name" value="Zn_alcohol_dh"/>
</dbReference>
<dbReference type="SUPFAM" id="SSF50129">
    <property type="entry name" value="GroES-like"/>
    <property type="match status" value="1"/>
</dbReference>
<evidence type="ECO:0000256" key="3">
    <source>
        <dbReference type="ARBA" id="ARBA00022833"/>
    </source>
</evidence>
<keyword evidence="9" id="KW-1185">Reference proteome</keyword>
<gene>
    <name evidence="8" type="ORF">GCM10022223_64030</name>
</gene>
<evidence type="ECO:0000256" key="5">
    <source>
        <dbReference type="RuleBase" id="RU361277"/>
    </source>
</evidence>
<evidence type="ECO:0000313" key="9">
    <source>
        <dbReference type="Proteomes" id="UP001501074"/>
    </source>
</evidence>
<dbReference type="InterPro" id="IPR013154">
    <property type="entry name" value="ADH-like_N"/>
</dbReference>
<dbReference type="Gene3D" id="3.90.180.10">
    <property type="entry name" value="Medium-chain alcohol dehydrogenases, catalytic domain"/>
    <property type="match status" value="1"/>
</dbReference>
<dbReference type="EMBL" id="BAAAZO010000012">
    <property type="protein sequence ID" value="GAA3636695.1"/>
    <property type="molecule type" value="Genomic_DNA"/>
</dbReference>
<dbReference type="PANTHER" id="PTHR43401:SF2">
    <property type="entry name" value="L-THREONINE 3-DEHYDROGENASE"/>
    <property type="match status" value="1"/>
</dbReference>
<comment type="similarity">
    <text evidence="5">Belongs to the zinc-containing alcohol dehydrogenase family.</text>
</comment>
<evidence type="ECO:0000256" key="2">
    <source>
        <dbReference type="ARBA" id="ARBA00022723"/>
    </source>
</evidence>
<evidence type="ECO:0000259" key="6">
    <source>
        <dbReference type="Pfam" id="PF00107"/>
    </source>
</evidence>
<dbReference type="InterPro" id="IPR011032">
    <property type="entry name" value="GroES-like_sf"/>
</dbReference>
<keyword evidence="2 5" id="KW-0479">Metal-binding</keyword>
<dbReference type="PROSITE" id="PS00059">
    <property type="entry name" value="ADH_ZINC"/>
    <property type="match status" value="1"/>
</dbReference>
<dbReference type="InterPro" id="IPR002328">
    <property type="entry name" value="ADH_Zn_CS"/>
</dbReference>
<dbReference type="RefSeq" id="WP_231481843.1">
    <property type="nucleotide sequence ID" value="NZ_BAAAZO010000012.1"/>
</dbReference>
<dbReference type="PANTHER" id="PTHR43401">
    <property type="entry name" value="L-THREONINE 3-DEHYDROGENASE"/>
    <property type="match status" value="1"/>
</dbReference>
<evidence type="ECO:0000313" key="8">
    <source>
        <dbReference type="EMBL" id="GAA3636695.1"/>
    </source>
</evidence>
<reference evidence="9" key="1">
    <citation type="journal article" date="2019" name="Int. J. Syst. Evol. Microbiol.">
        <title>The Global Catalogue of Microorganisms (GCM) 10K type strain sequencing project: providing services to taxonomists for standard genome sequencing and annotation.</title>
        <authorList>
            <consortium name="The Broad Institute Genomics Platform"/>
            <consortium name="The Broad Institute Genome Sequencing Center for Infectious Disease"/>
            <person name="Wu L."/>
            <person name="Ma J."/>
        </authorList>
    </citation>
    <scope>NUCLEOTIDE SEQUENCE [LARGE SCALE GENOMIC DNA]</scope>
    <source>
        <strain evidence="9">JCM 16902</strain>
    </source>
</reference>
<comment type="caution">
    <text evidence="8">The sequence shown here is derived from an EMBL/GenBank/DDBJ whole genome shotgun (WGS) entry which is preliminary data.</text>
</comment>
<dbReference type="SUPFAM" id="SSF51735">
    <property type="entry name" value="NAD(P)-binding Rossmann-fold domains"/>
    <property type="match status" value="1"/>
</dbReference>
<accession>A0ABP7AP79</accession>
<evidence type="ECO:0000256" key="1">
    <source>
        <dbReference type="ARBA" id="ARBA00001947"/>
    </source>
</evidence>
<evidence type="ECO:0000259" key="7">
    <source>
        <dbReference type="Pfam" id="PF08240"/>
    </source>
</evidence>
<comment type="cofactor">
    <cofactor evidence="1 5">
        <name>Zn(2+)</name>
        <dbReference type="ChEBI" id="CHEBI:29105"/>
    </cofactor>
</comment>
<dbReference type="Pfam" id="PF08240">
    <property type="entry name" value="ADH_N"/>
    <property type="match status" value="1"/>
</dbReference>
<proteinExistence type="inferred from homology"/>
<feature type="domain" description="Alcohol dehydrogenase-like N-terminal" evidence="7">
    <location>
        <begin position="24"/>
        <end position="140"/>
    </location>
</feature>